<dbReference type="PANTHER" id="PTHR35174">
    <property type="entry name" value="BLL7171 PROTEIN-RELATED"/>
    <property type="match status" value="1"/>
</dbReference>
<dbReference type="SUPFAM" id="SSF54909">
    <property type="entry name" value="Dimeric alpha+beta barrel"/>
    <property type="match status" value="1"/>
</dbReference>
<dbReference type="Gene3D" id="3.30.70.1060">
    <property type="entry name" value="Dimeric alpha+beta barrel"/>
    <property type="match status" value="1"/>
</dbReference>
<dbReference type="AlphaFoldDB" id="A0A317KDF9"/>
<feature type="domain" description="YCII-related" evidence="2">
    <location>
        <begin position="11"/>
        <end position="104"/>
    </location>
</feature>
<evidence type="ECO:0000259" key="2">
    <source>
        <dbReference type="Pfam" id="PF03795"/>
    </source>
</evidence>
<dbReference type="InterPro" id="IPR005545">
    <property type="entry name" value="YCII"/>
</dbReference>
<dbReference type="InterPro" id="IPR011008">
    <property type="entry name" value="Dimeric_a/b-barrel"/>
</dbReference>
<dbReference type="PANTHER" id="PTHR35174:SF3">
    <property type="entry name" value="BLL7171 PROTEIN"/>
    <property type="match status" value="1"/>
</dbReference>
<keyword evidence="4" id="KW-1185">Reference proteome</keyword>
<gene>
    <name evidence="3" type="ORF">DLJ46_07610</name>
</gene>
<protein>
    <recommendedName>
        <fullName evidence="2">YCII-related domain-containing protein</fullName>
    </recommendedName>
</protein>
<dbReference type="Proteomes" id="UP000245683">
    <property type="component" value="Unassembled WGS sequence"/>
</dbReference>
<comment type="caution">
    <text evidence="3">The sequence shown here is derived from an EMBL/GenBank/DDBJ whole genome shotgun (WGS) entry which is preliminary data.</text>
</comment>
<accession>A0A317KDF9</accession>
<name>A0A317KDF9_9ACTN</name>
<proteinExistence type="inferred from homology"/>
<dbReference type="EMBL" id="QGSV01000113">
    <property type="protein sequence ID" value="PWU50258.1"/>
    <property type="molecule type" value="Genomic_DNA"/>
</dbReference>
<dbReference type="Pfam" id="PF03795">
    <property type="entry name" value="YCII"/>
    <property type="match status" value="1"/>
</dbReference>
<comment type="similarity">
    <text evidence="1">Belongs to the YciI family.</text>
</comment>
<organism evidence="3 4">
    <name type="scientific">Micromonospora globispora</name>
    <dbReference type="NCBI Taxonomy" id="1450148"/>
    <lineage>
        <taxon>Bacteria</taxon>
        <taxon>Bacillati</taxon>
        <taxon>Actinomycetota</taxon>
        <taxon>Actinomycetes</taxon>
        <taxon>Micromonosporales</taxon>
        <taxon>Micromonosporaceae</taxon>
        <taxon>Micromonospora</taxon>
    </lineage>
</organism>
<reference evidence="4" key="1">
    <citation type="submission" date="2018-05" db="EMBL/GenBank/DDBJ databases">
        <title>Micromonospora globispora sp. nov. and Micromonospora rugosa sp. nov., isolated from marine sediment.</title>
        <authorList>
            <person name="Carro L."/>
            <person name="Aysel V."/>
            <person name="Cetin D."/>
            <person name="Igual J.M."/>
            <person name="Klenk H.-P."/>
            <person name="Trujillo M.E."/>
            <person name="Sahin N."/>
        </authorList>
    </citation>
    <scope>NUCLEOTIDE SEQUENCE [LARGE SCALE GENOMIC DNA]</scope>
    <source>
        <strain evidence="4">S2904</strain>
    </source>
</reference>
<evidence type="ECO:0000313" key="4">
    <source>
        <dbReference type="Proteomes" id="UP000245683"/>
    </source>
</evidence>
<dbReference type="OrthoDB" id="668782at2"/>
<sequence length="107" mass="11438">MVIWGDDSTGKDPALIDEVDAWWQKWHAAGKVVRGGAKLDSPHVARTVSRGADGQPVVTDGPYLELKEIIGGYIHLEADDFDEAVAVAATWPAIAAGYTVEVRPIVG</sequence>
<evidence type="ECO:0000256" key="1">
    <source>
        <dbReference type="ARBA" id="ARBA00007689"/>
    </source>
</evidence>
<evidence type="ECO:0000313" key="3">
    <source>
        <dbReference type="EMBL" id="PWU50258.1"/>
    </source>
</evidence>